<dbReference type="RefSeq" id="WP_024624618.1">
    <property type="nucleotide sequence ID" value="NZ_AYGX02000042.1"/>
</dbReference>
<dbReference type="InterPro" id="IPR009319">
    <property type="entry name" value="Phage_A118_VSP1"/>
</dbReference>
<dbReference type="GO" id="GO:0005198">
    <property type="term" value="F:structural molecule activity"/>
    <property type="evidence" value="ECO:0007669"/>
    <property type="project" value="InterPro"/>
</dbReference>
<comment type="caution">
    <text evidence="1">The sequence shown here is derived from an EMBL/GenBank/DDBJ whole genome shotgun (WGS) entry which is preliminary data.</text>
</comment>
<dbReference type="AlphaFoldDB" id="A0A0R2NV68"/>
<proteinExistence type="predicted"/>
<gene>
    <name evidence="1" type="ORF">DY78_GL002358</name>
</gene>
<accession>A0A0R2NV68</accession>
<organism evidence="1 2">
    <name type="scientific">Lactiplantibacillus fabifermentans DSM 21115</name>
    <dbReference type="NCBI Taxonomy" id="1413187"/>
    <lineage>
        <taxon>Bacteria</taxon>
        <taxon>Bacillati</taxon>
        <taxon>Bacillota</taxon>
        <taxon>Bacilli</taxon>
        <taxon>Lactobacillales</taxon>
        <taxon>Lactobacillaceae</taxon>
        <taxon>Lactiplantibacillus</taxon>
    </lineage>
</organism>
<dbReference type="Pfam" id="PF06152">
    <property type="entry name" value="Phage_min_cap2"/>
    <property type="match status" value="1"/>
</dbReference>
<evidence type="ECO:0000313" key="1">
    <source>
        <dbReference type="EMBL" id="KRO28459.1"/>
    </source>
</evidence>
<keyword evidence="2" id="KW-1185">Reference proteome</keyword>
<dbReference type="Proteomes" id="UP000050920">
    <property type="component" value="Unassembled WGS sequence"/>
</dbReference>
<dbReference type="EMBL" id="AYGX02000042">
    <property type="protein sequence ID" value="KRO28459.1"/>
    <property type="molecule type" value="Genomic_DNA"/>
</dbReference>
<protein>
    <submittedName>
        <fullName evidence="1">Minor capsid protein</fullName>
    </submittedName>
</protein>
<sequence>MSKVDQAVKVLQGEYDAIQAQVIKNIIERLNKDDLSKLNSDNVLAWQVKRLAELGDFNAQTIQQIASHVNKSHQIVSQIMVSIGSDIKATTEKELLKVTGKEPKPTSEIDYLMKNYAKMANESLDNKINETLLTRNTATSAQAKAYRDILQNTVAKILTGTQEPKKALADTIYQWQDNGLKTNLIDKAGRNWNVETYANMVINTAVPKAYAETVKSRMDEYNYHLIVYPEFAAAREDCARMQGKVVNTVPASDPDYDDKYDTIYNHNYGKAGGALGINCRHTDFTIFNPKDMETTKQTVTPSDAIKQEKFVQKQRRLERAIRKSKLALQSAKELGDEDAQTHYKALIRTQQAATSQYVNSHDGLVRQYQREQIIK</sequence>
<name>A0A0R2NV68_9LACO</name>
<evidence type="ECO:0000313" key="2">
    <source>
        <dbReference type="Proteomes" id="UP000050920"/>
    </source>
</evidence>
<reference evidence="1 2" key="1">
    <citation type="journal article" date="2015" name="Genome Announc.">
        <title>Expanding the biotechnology potential of lactobacilli through comparative genomics of 213 strains and associated genera.</title>
        <authorList>
            <person name="Sun Z."/>
            <person name="Harris H.M."/>
            <person name="McCann A."/>
            <person name="Guo C."/>
            <person name="Argimon S."/>
            <person name="Zhang W."/>
            <person name="Yang X."/>
            <person name="Jeffery I.B."/>
            <person name="Cooney J.C."/>
            <person name="Kagawa T.F."/>
            <person name="Liu W."/>
            <person name="Song Y."/>
            <person name="Salvetti E."/>
            <person name="Wrobel A."/>
            <person name="Rasinkangas P."/>
            <person name="Parkhill J."/>
            <person name="Rea M.C."/>
            <person name="O'Sullivan O."/>
            <person name="Ritari J."/>
            <person name="Douillard F.P."/>
            <person name="Paul Ross R."/>
            <person name="Yang R."/>
            <person name="Briner A.E."/>
            <person name="Felis G.E."/>
            <person name="de Vos W.M."/>
            <person name="Barrangou R."/>
            <person name="Klaenhammer T.R."/>
            <person name="Caufield P.W."/>
            <person name="Cui Y."/>
            <person name="Zhang H."/>
            <person name="O'Toole P.W."/>
        </authorList>
    </citation>
    <scope>NUCLEOTIDE SEQUENCE [LARGE SCALE GENOMIC DNA]</scope>
    <source>
        <strain evidence="1 2">DSM 21115</strain>
    </source>
</reference>